<dbReference type="RefSeq" id="WP_246062300.1">
    <property type="nucleotide sequence ID" value="NZ_VFQC01000001.1"/>
</dbReference>
<dbReference type="InterPro" id="IPR007560">
    <property type="entry name" value="Restrct_endonuc_IV_Mrr"/>
</dbReference>
<sequence>MTLPLTDRLRRTAGITAGAAFLLAAAIEQGATSSPWFWIIGVPVVLATLAGAVLWLRRRWETWRLRRVVARTDLTTIDTMSGTRFEHRVADLMRHTGYRNVAVVGQRGDGGVDIRAETPDGRPCAVQCKRLRKPVPPNEIRAFQGVLAHTHSGYLGLFVASQGFTAAAEREAGDSMTLVGREELALWIAGYQQPHLPPAT</sequence>
<keyword evidence="1" id="KW-1133">Transmembrane helix</keyword>
<reference evidence="3 4" key="1">
    <citation type="submission" date="2019-06" db="EMBL/GenBank/DDBJ databases">
        <title>Sequencing the genomes of 1000 actinobacteria strains.</title>
        <authorList>
            <person name="Klenk H.-P."/>
        </authorList>
    </citation>
    <scope>NUCLEOTIDE SEQUENCE [LARGE SCALE GENOMIC DNA]</scope>
    <source>
        <strain evidence="3 4">DSM 45015</strain>
    </source>
</reference>
<evidence type="ECO:0000313" key="4">
    <source>
        <dbReference type="Proteomes" id="UP000317422"/>
    </source>
</evidence>
<proteinExistence type="predicted"/>
<dbReference type="InterPro" id="IPR052906">
    <property type="entry name" value="Type_IV_Methyl-Rstrct_Enzyme"/>
</dbReference>
<dbReference type="InterPro" id="IPR011856">
    <property type="entry name" value="tRNA_endonuc-like_dom_sf"/>
</dbReference>
<dbReference type="InterPro" id="IPR011335">
    <property type="entry name" value="Restrct_endonuc-II-like"/>
</dbReference>
<feature type="domain" description="Restriction endonuclease type IV Mrr" evidence="2">
    <location>
        <begin position="77"/>
        <end position="187"/>
    </location>
</feature>
<feature type="transmembrane region" description="Helical" evidence="1">
    <location>
        <begin position="36"/>
        <end position="56"/>
    </location>
</feature>
<dbReference type="GO" id="GO:0009307">
    <property type="term" value="P:DNA restriction-modification system"/>
    <property type="evidence" value="ECO:0007669"/>
    <property type="project" value="InterPro"/>
</dbReference>
<name>A0A543NMN5_9ACTN</name>
<keyword evidence="1" id="KW-0472">Membrane</keyword>
<dbReference type="EMBL" id="VFQC01000001">
    <property type="protein sequence ID" value="TQN33079.1"/>
    <property type="molecule type" value="Genomic_DNA"/>
</dbReference>
<organism evidence="3 4">
    <name type="scientific">Haloactinospora alba</name>
    <dbReference type="NCBI Taxonomy" id="405555"/>
    <lineage>
        <taxon>Bacteria</taxon>
        <taxon>Bacillati</taxon>
        <taxon>Actinomycetota</taxon>
        <taxon>Actinomycetes</taxon>
        <taxon>Streptosporangiales</taxon>
        <taxon>Nocardiopsidaceae</taxon>
        <taxon>Haloactinospora</taxon>
    </lineage>
</organism>
<evidence type="ECO:0000313" key="3">
    <source>
        <dbReference type="EMBL" id="TQN33079.1"/>
    </source>
</evidence>
<dbReference type="AlphaFoldDB" id="A0A543NMN5"/>
<keyword evidence="4" id="KW-1185">Reference proteome</keyword>
<dbReference type="Pfam" id="PF04471">
    <property type="entry name" value="Mrr_cat"/>
    <property type="match status" value="1"/>
</dbReference>
<dbReference type="Proteomes" id="UP000317422">
    <property type="component" value="Unassembled WGS sequence"/>
</dbReference>
<evidence type="ECO:0000256" key="1">
    <source>
        <dbReference type="SAM" id="Phobius"/>
    </source>
</evidence>
<dbReference type="Gene3D" id="3.40.1350.10">
    <property type="match status" value="1"/>
</dbReference>
<protein>
    <submittedName>
        <fullName evidence="3">Restriction system protein</fullName>
    </submittedName>
</protein>
<dbReference type="GO" id="GO:0003677">
    <property type="term" value="F:DNA binding"/>
    <property type="evidence" value="ECO:0007669"/>
    <property type="project" value="InterPro"/>
</dbReference>
<keyword evidence="1" id="KW-0812">Transmembrane</keyword>
<dbReference type="PANTHER" id="PTHR30015">
    <property type="entry name" value="MRR RESTRICTION SYSTEM PROTEIN"/>
    <property type="match status" value="1"/>
</dbReference>
<gene>
    <name evidence="3" type="ORF">FHX37_3077</name>
</gene>
<comment type="caution">
    <text evidence="3">The sequence shown here is derived from an EMBL/GenBank/DDBJ whole genome shotgun (WGS) entry which is preliminary data.</text>
</comment>
<dbReference type="SUPFAM" id="SSF52980">
    <property type="entry name" value="Restriction endonuclease-like"/>
    <property type="match status" value="1"/>
</dbReference>
<dbReference type="PANTHER" id="PTHR30015:SF6">
    <property type="entry name" value="SLL1429 PROTEIN"/>
    <property type="match status" value="1"/>
</dbReference>
<evidence type="ECO:0000259" key="2">
    <source>
        <dbReference type="Pfam" id="PF04471"/>
    </source>
</evidence>
<accession>A0A543NMN5</accession>
<dbReference type="GO" id="GO:0015666">
    <property type="term" value="F:restriction endodeoxyribonuclease activity"/>
    <property type="evidence" value="ECO:0007669"/>
    <property type="project" value="TreeGrafter"/>
</dbReference>